<dbReference type="AlphaFoldDB" id="A0A7Y6NTK3"/>
<protein>
    <submittedName>
        <fullName evidence="1">Uncharacterized protein</fullName>
    </submittedName>
</protein>
<dbReference type="RefSeq" id="WP_176071938.1">
    <property type="nucleotide sequence ID" value="NZ_JABWMJ010000028.1"/>
</dbReference>
<dbReference type="Proteomes" id="UP000529637">
    <property type="component" value="Unassembled WGS sequence"/>
</dbReference>
<name>A0A7Y6NTK3_9BURK</name>
<reference evidence="1 2" key="1">
    <citation type="submission" date="2020-06" db="EMBL/GenBank/DDBJ databases">
        <title>Schlegella sp. ID0723 isolated from air conditioner.</title>
        <authorList>
            <person name="Kim D.Y."/>
            <person name="Kim D.-U."/>
        </authorList>
    </citation>
    <scope>NUCLEOTIDE SEQUENCE [LARGE SCALE GENOMIC DNA]</scope>
    <source>
        <strain evidence="1 2">ID0723</strain>
    </source>
</reference>
<evidence type="ECO:0000313" key="1">
    <source>
        <dbReference type="EMBL" id="NUZ09084.1"/>
    </source>
</evidence>
<accession>A0A7Y6NTK3</accession>
<evidence type="ECO:0000313" key="2">
    <source>
        <dbReference type="Proteomes" id="UP000529637"/>
    </source>
</evidence>
<keyword evidence="2" id="KW-1185">Reference proteome</keyword>
<gene>
    <name evidence="1" type="ORF">HQN59_25420</name>
</gene>
<dbReference type="EMBL" id="JABWMJ010000028">
    <property type="protein sequence ID" value="NUZ09084.1"/>
    <property type="molecule type" value="Genomic_DNA"/>
</dbReference>
<comment type="caution">
    <text evidence="1">The sequence shown here is derived from an EMBL/GenBank/DDBJ whole genome shotgun (WGS) entry which is preliminary data.</text>
</comment>
<organism evidence="1 2">
    <name type="scientific">Piscinibacter koreensis</name>
    <dbReference type="NCBI Taxonomy" id="2742824"/>
    <lineage>
        <taxon>Bacteria</taxon>
        <taxon>Pseudomonadati</taxon>
        <taxon>Pseudomonadota</taxon>
        <taxon>Betaproteobacteria</taxon>
        <taxon>Burkholderiales</taxon>
        <taxon>Sphaerotilaceae</taxon>
        <taxon>Piscinibacter</taxon>
    </lineage>
</organism>
<sequence>MPAATDIRPLEKFVVPPELDVRISAIVDVRFDVIADAVSARSWTITEARE</sequence>
<proteinExistence type="predicted"/>